<evidence type="ECO:0000256" key="1">
    <source>
        <dbReference type="SAM" id="MobiDB-lite"/>
    </source>
</evidence>
<feature type="compositionally biased region" description="Basic and acidic residues" evidence="1">
    <location>
        <begin position="34"/>
        <end position="45"/>
    </location>
</feature>
<reference evidence="2" key="1">
    <citation type="submission" date="2018-05" db="EMBL/GenBank/DDBJ databases">
        <authorList>
            <person name="Lanie J.A."/>
            <person name="Ng W.-L."/>
            <person name="Kazmierczak K.M."/>
            <person name="Andrzejewski T.M."/>
            <person name="Davidsen T.M."/>
            <person name="Wayne K.J."/>
            <person name="Tettelin H."/>
            <person name="Glass J.I."/>
            <person name="Rusch D."/>
            <person name="Podicherti R."/>
            <person name="Tsui H.-C.T."/>
            <person name="Winkler M.E."/>
        </authorList>
    </citation>
    <scope>NUCLEOTIDE SEQUENCE</scope>
</reference>
<protein>
    <submittedName>
        <fullName evidence="2">Uncharacterized protein</fullName>
    </submittedName>
</protein>
<feature type="non-terminal residue" evidence="2">
    <location>
        <position position="213"/>
    </location>
</feature>
<evidence type="ECO:0000313" key="2">
    <source>
        <dbReference type="EMBL" id="SVD56734.1"/>
    </source>
</evidence>
<accession>A0A382WDJ5</accession>
<feature type="compositionally biased region" description="Polar residues" evidence="1">
    <location>
        <begin position="19"/>
        <end position="31"/>
    </location>
</feature>
<sequence length="213" mass="22830">MPGNALAVFAPKAPVEPTAPTQDRANDNGSNFKDFMDTATHKVDTAQKPSKKNSPQNKNDADTGKIQPQKAKPKTESRTEDNSNNQEVSASKENKSQSAPKTITKDSLTENIVTKDSLIEGTEVLAAKLQELDINQAQFEALLDLLGLNGGADLDALLQSLTQALNLNQKNSGDGTNPSDLIARIQQNQGEAVNLLKQAGLSDAEAKNFLNHL</sequence>
<feature type="region of interest" description="Disordered" evidence="1">
    <location>
        <begin position="1"/>
        <end position="103"/>
    </location>
</feature>
<proteinExistence type="predicted"/>
<name>A0A382WDJ5_9ZZZZ</name>
<dbReference type="EMBL" id="UINC01158926">
    <property type="protein sequence ID" value="SVD56734.1"/>
    <property type="molecule type" value="Genomic_DNA"/>
</dbReference>
<dbReference type="AlphaFoldDB" id="A0A382WDJ5"/>
<organism evidence="2">
    <name type="scientific">marine metagenome</name>
    <dbReference type="NCBI Taxonomy" id="408172"/>
    <lineage>
        <taxon>unclassified sequences</taxon>
        <taxon>metagenomes</taxon>
        <taxon>ecological metagenomes</taxon>
    </lineage>
</organism>
<gene>
    <name evidence="2" type="ORF">METZ01_LOCUS409588</name>
</gene>